<name>A0ABN6XE19_9CELL</name>
<organism evidence="3 4">
    <name type="scientific">Paraoerskovia sediminicola</name>
    <dbReference type="NCBI Taxonomy" id="1138587"/>
    <lineage>
        <taxon>Bacteria</taxon>
        <taxon>Bacillati</taxon>
        <taxon>Actinomycetota</taxon>
        <taxon>Actinomycetes</taxon>
        <taxon>Micrococcales</taxon>
        <taxon>Cellulomonadaceae</taxon>
        <taxon>Paraoerskovia</taxon>
    </lineage>
</organism>
<evidence type="ECO:0008006" key="5">
    <source>
        <dbReference type="Google" id="ProtNLM"/>
    </source>
</evidence>
<keyword evidence="2" id="KW-1133">Transmembrane helix</keyword>
<gene>
    <name evidence="3" type="ORF">GCM10025865_13140</name>
</gene>
<feature type="compositionally biased region" description="Low complexity" evidence="1">
    <location>
        <begin position="10"/>
        <end position="19"/>
    </location>
</feature>
<keyword evidence="2" id="KW-0472">Membrane</keyword>
<feature type="transmembrane region" description="Helical" evidence="2">
    <location>
        <begin position="150"/>
        <end position="169"/>
    </location>
</feature>
<feature type="transmembrane region" description="Helical" evidence="2">
    <location>
        <begin position="68"/>
        <end position="90"/>
    </location>
</feature>
<feature type="region of interest" description="Disordered" evidence="1">
    <location>
        <begin position="1"/>
        <end position="28"/>
    </location>
</feature>
<evidence type="ECO:0000256" key="1">
    <source>
        <dbReference type="SAM" id="MobiDB-lite"/>
    </source>
</evidence>
<dbReference type="RefSeq" id="WP_286219075.1">
    <property type="nucleotide sequence ID" value="NZ_AP027729.1"/>
</dbReference>
<keyword evidence="2" id="KW-0812">Transmembrane</keyword>
<dbReference type="EMBL" id="AP027729">
    <property type="protein sequence ID" value="BDZ42015.1"/>
    <property type="molecule type" value="Genomic_DNA"/>
</dbReference>
<feature type="transmembrane region" description="Helical" evidence="2">
    <location>
        <begin position="181"/>
        <end position="201"/>
    </location>
</feature>
<protein>
    <recommendedName>
        <fullName evidence="5">GPR1/FUN34/yaaH family protein</fullName>
    </recommendedName>
</protein>
<proteinExistence type="predicted"/>
<evidence type="ECO:0000256" key="2">
    <source>
        <dbReference type="SAM" id="Phobius"/>
    </source>
</evidence>
<evidence type="ECO:0000313" key="3">
    <source>
        <dbReference type="EMBL" id="BDZ42015.1"/>
    </source>
</evidence>
<feature type="transmembrane region" description="Helical" evidence="2">
    <location>
        <begin position="97"/>
        <end position="118"/>
    </location>
</feature>
<dbReference type="Proteomes" id="UP001321475">
    <property type="component" value="Chromosome"/>
</dbReference>
<accession>A0ABN6XE19</accession>
<reference evidence="4" key="1">
    <citation type="journal article" date="2019" name="Int. J. Syst. Evol. Microbiol.">
        <title>The Global Catalogue of Microorganisms (GCM) 10K type strain sequencing project: providing services to taxonomists for standard genome sequencing and annotation.</title>
        <authorList>
            <consortium name="The Broad Institute Genomics Platform"/>
            <consortium name="The Broad Institute Genome Sequencing Center for Infectious Disease"/>
            <person name="Wu L."/>
            <person name="Ma J."/>
        </authorList>
    </citation>
    <scope>NUCLEOTIDE SEQUENCE [LARGE SCALE GENOMIC DNA]</scope>
    <source>
        <strain evidence="4">NBRC 108565</strain>
    </source>
</reference>
<sequence length="243" mass="24578">MTEPVESTESETSAATSTAQRPQSEQLRMTRIVLRPTGNPLPLGFMALAIATVGFSCLQLGVVGPDEAGTVALAVLVLTVPLQLLAAVFGFGARDPIAGTGMAMVSGVWAMVAVATLTSPPGSTSPALGILLITAGAAMLVPASAAHGKLVAGAVMVGSGARFAVTGIAELTGGGAWDLAAGVLGLLLAILALYAALGFVLEEVDNPVQLPIVRRGAGLKPMRDDMEEQVEGIAREAGVRQQL</sequence>
<feature type="transmembrane region" description="Helical" evidence="2">
    <location>
        <begin position="124"/>
        <end position="143"/>
    </location>
</feature>
<keyword evidence="4" id="KW-1185">Reference proteome</keyword>
<feature type="transmembrane region" description="Helical" evidence="2">
    <location>
        <begin position="41"/>
        <end position="62"/>
    </location>
</feature>
<evidence type="ECO:0000313" key="4">
    <source>
        <dbReference type="Proteomes" id="UP001321475"/>
    </source>
</evidence>